<proteinExistence type="inferred from homology"/>
<evidence type="ECO:0000313" key="11">
    <source>
        <dbReference type="EMBL" id="KUP97640.1"/>
    </source>
</evidence>
<dbReference type="InterPro" id="IPR001328">
    <property type="entry name" value="Pept_tRNA_hydro"/>
</dbReference>
<dbReference type="Gene3D" id="3.40.50.1470">
    <property type="entry name" value="Peptidyl-tRNA hydrolase"/>
    <property type="match status" value="1"/>
</dbReference>
<gene>
    <name evidence="8" type="primary">pth</name>
    <name evidence="11" type="ORF">AC529_05755</name>
</gene>
<comment type="similarity">
    <text evidence="5 8 10">Belongs to the PTH family.</text>
</comment>
<comment type="subunit">
    <text evidence="8">Monomer.</text>
</comment>
<dbReference type="CDD" id="cd00462">
    <property type="entry name" value="PTH"/>
    <property type="match status" value="1"/>
</dbReference>
<dbReference type="NCBIfam" id="TIGR00447">
    <property type="entry name" value="pth"/>
    <property type="match status" value="1"/>
</dbReference>
<dbReference type="PROSITE" id="PS01195">
    <property type="entry name" value="PEPT_TRNA_HYDROL_1"/>
    <property type="match status" value="1"/>
</dbReference>
<comment type="caution">
    <text evidence="11">The sequence shown here is derived from an EMBL/GenBank/DDBJ whole genome shotgun (WGS) entry which is preliminary data.</text>
</comment>
<evidence type="ECO:0000256" key="4">
    <source>
        <dbReference type="ARBA" id="ARBA00022884"/>
    </source>
</evidence>
<dbReference type="PANTHER" id="PTHR17224">
    <property type="entry name" value="PEPTIDYL-TRNA HYDROLASE"/>
    <property type="match status" value="1"/>
</dbReference>
<dbReference type="RefSeq" id="WP_068754473.1">
    <property type="nucleotide sequence ID" value="NZ_KQ950180.1"/>
</dbReference>
<accession>A0A147KJZ7</accession>
<dbReference type="FunFam" id="3.40.50.1470:FF:000001">
    <property type="entry name" value="Peptidyl-tRNA hydrolase"/>
    <property type="match status" value="1"/>
</dbReference>
<dbReference type="PATRIC" id="fig|665004.4.peg.746"/>
<evidence type="ECO:0000256" key="5">
    <source>
        <dbReference type="ARBA" id="ARBA00038063"/>
    </source>
</evidence>
<feature type="binding site" evidence="8">
    <location>
        <position position="46"/>
    </location>
    <ligand>
        <name>tRNA</name>
        <dbReference type="ChEBI" id="CHEBI:17843"/>
    </ligand>
</feature>
<feature type="active site" description="Proton acceptor" evidence="8">
    <location>
        <position position="51"/>
    </location>
</feature>
<dbReference type="STRING" id="665004.AC529_05755"/>
<dbReference type="EC" id="3.1.1.29" evidence="1 8"/>
<evidence type="ECO:0000256" key="6">
    <source>
        <dbReference type="ARBA" id="ARBA00048707"/>
    </source>
</evidence>
<dbReference type="InterPro" id="IPR018171">
    <property type="entry name" value="Pept_tRNA_hydro_CS"/>
</dbReference>
<dbReference type="GO" id="GO:0072344">
    <property type="term" value="P:rescue of stalled ribosome"/>
    <property type="evidence" value="ECO:0007669"/>
    <property type="project" value="UniProtKB-UniRule"/>
</dbReference>
<evidence type="ECO:0000256" key="1">
    <source>
        <dbReference type="ARBA" id="ARBA00013260"/>
    </source>
</evidence>
<dbReference type="EMBL" id="LGEM01000022">
    <property type="protein sequence ID" value="KUP97640.1"/>
    <property type="molecule type" value="Genomic_DNA"/>
</dbReference>
<name>A0A147KJZ7_THECS</name>
<dbReference type="GO" id="GO:0005737">
    <property type="term" value="C:cytoplasm"/>
    <property type="evidence" value="ECO:0007669"/>
    <property type="project" value="UniProtKB-SubCell"/>
</dbReference>
<dbReference type="OrthoDB" id="9800507at2"/>
<keyword evidence="3 8" id="KW-0378">Hydrolase</keyword>
<evidence type="ECO:0000313" key="12">
    <source>
        <dbReference type="Proteomes" id="UP000074382"/>
    </source>
</evidence>
<dbReference type="AlphaFoldDB" id="A0A147KJZ7"/>
<feature type="binding site" evidence="8">
    <location>
        <position position="144"/>
    </location>
    <ligand>
        <name>tRNA</name>
        <dbReference type="ChEBI" id="CHEBI:17843"/>
    </ligand>
</feature>
<dbReference type="InterPro" id="IPR036416">
    <property type="entry name" value="Pept_tRNA_hydro_sf"/>
</dbReference>
<evidence type="ECO:0000256" key="7">
    <source>
        <dbReference type="ARBA" id="ARBA00050038"/>
    </source>
</evidence>
<feature type="binding site" evidence="8">
    <location>
        <position position="96"/>
    </location>
    <ligand>
        <name>tRNA</name>
        <dbReference type="ChEBI" id="CHEBI:17843"/>
    </ligand>
</feature>
<dbReference type="PROSITE" id="PS01196">
    <property type="entry name" value="PEPT_TRNA_HYDROL_2"/>
    <property type="match status" value="1"/>
</dbReference>
<comment type="catalytic activity">
    <reaction evidence="6 8 9">
        <text>an N-acyl-L-alpha-aminoacyl-tRNA + H2O = an N-acyl-L-amino acid + a tRNA + H(+)</text>
        <dbReference type="Rhea" id="RHEA:54448"/>
        <dbReference type="Rhea" id="RHEA-COMP:10123"/>
        <dbReference type="Rhea" id="RHEA-COMP:13883"/>
        <dbReference type="ChEBI" id="CHEBI:15377"/>
        <dbReference type="ChEBI" id="CHEBI:15378"/>
        <dbReference type="ChEBI" id="CHEBI:59874"/>
        <dbReference type="ChEBI" id="CHEBI:78442"/>
        <dbReference type="ChEBI" id="CHEBI:138191"/>
        <dbReference type="EC" id="3.1.1.29"/>
    </reaction>
</comment>
<evidence type="ECO:0000256" key="10">
    <source>
        <dbReference type="RuleBase" id="RU004320"/>
    </source>
</evidence>
<dbReference type="HAMAP" id="MF_00083">
    <property type="entry name" value="Pept_tRNA_hydro_bact"/>
    <property type="match status" value="1"/>
</dbReference>
<evidence type="ECO:0000256" key="8">
    <source>
        <dbReference type="HAMAP-Rule" id="MF_00083"/>
    </source>
</evidence>
<keyword evidence="4 8" id="KW-0694">RNA-binding</keyword>
<keyword evidence="12" id="KW-1185">Reference proteome</keyword>
<evidence type="ECO:0000256" key="3">
    <source>
        <dbReference type="ARBA" id="ARBA00022801"/>
    </source>
</evidence>
<organism evidence="11 12">
    <name type="scientific">Thermobifida cellulosilytica TB100</name>
    <dbReference type="NCBI Taxonomy" id="665004"/>
    <lineage>
        <taxon>Bacteria</taxon>
        <taxon>Bacillati</taxon>
        <taxon>Actinomycetota</taxon>
        <taxon>Actinomycetes</taxon>
        <taxon>Streptosporangiales</taxon>
        <taxon>Nocardiopsidaceae</taxon>
        <taxon>Thermobifida</taxon>
    </lineage>
</organism>
<feature type="site" description="Stabilizes the basic form of H active site to accept a proton" evidence="8">
    <location>
        <position position="123"/>
    </location>
</feature>
<evidence type="ECO:0000256" key="9">
    <source>
        <dbReference type="RuleBase" id="RU000673"/>
    </source>
</evidence>
<sequence length="220" mass="23319">MRGLLARVRGGRVSASAGPDARAVESGAVSGERWLVVGLGNPGPKYAGNRHNVGFMVVDALAAQQGERWRAHKAHAEVVETRLGGVPVVLAKPRSYMNLSGGPVANLCAFYKIPVERVVVVHDELDIPFATLKLKRGGGSAGHNGLKSITASLDSPDYVRVRVGIGRPPGRMDAAAFVLRDFSAAERKELDVHVARAADAAEMVVTEGLDRAQLVYHTAA</sequence>
<evidence type="ECO:0000256" key="2">
    <source>
        <dbReference type="ARBA" id="ARBA00022555"/>
    </source>
</evidence>
<protein>
    <recommendedName>
        <fullName evidence="7 8">Peptidyl-tRNA hydrolase</fullName>
        <shortName evidence="8">Pth</shortName>
        <ecNumber evidence="1 8">3.1.1.29</ecNumber>
    </recommendedName>
</protein>
<dbReference type="Proteomes" id="UP000074382">
    <property type="component" value="Unassembled WGS sequence"/>
</dbReference>
<dbReference type="GO" id="GO:0000049">
    <property type="term" value="F:tRNA binding"/>
    <property type="evidence" value="ECO:0007669"/>
    <property type="project" value="UniProtKB-UniRule"/>
</dbReference>
<dbReference type="GO" id="GO:0004045">
    <property type="term" value="F:peptidyl-tRNA hydrolase activity"/>
    <property type="evidence" value="ECO:0007669"/>
    <property type="project" value="UniProtKB-UniRule"/>
</dbReference>
<comment type="subcellular location">
    <subcellularLocation>
        <location evidence="8">Cytoplasm</location>
    </subcellularLocation>
</comment>
<comment type="function">
    <text evidence="8">Catalyzes the release of premature peptidyl moieties from peptidyl-tRNA molecules trapped in stalled 50S ribosomal subunits, and thus maintains levels of free tRNAs and 50S ribosomes.</text>
</comment>
<keyword evidence="2 8" id="KW-0820">tRNA-binding</keyword>
<reference evidence="12" key="1">
    <citation type="journal article" date="2017" name="Acta Aliment.">
        <title>Plant polysaccharide degrading enzyme system of Thermpbifida cellulosilytica TB100 revealed by de novo genome project data.</title>
        <authorList>
            <person name="Toth A."/>
            <person name="Baka E."/>
            <person name="Luzics S."/>
            <person name="Bata-Vidacs I."/>
            <person name="Nagy I."/>
            <person name="Balint B."/>
            <person name="Herceg R."/>
            <person name="Olasz F."/>
            <person name="Wilk T."/>
            <person name="Nagy T."/>
            <person name="Kriszt B."/>
            <person name="Nagy I."/>
            <person name="Kukolya J."/>
        </authorList>
    </citation>
    <scope>NUCLEOTIDE SEQUENCE [LARGE SCALE GENOMIC DNA]</scope>
    <source>
        <strain evidence="12">TB100</strain>
    </source>
</reference>
<feature type="site" description="Discriminates between blocked and unblocked aminoacyl-tRNA" evidence="8">
    <location>
        <position position="41"/>
    </location>
</feature>
<dbReference type="SUPFAM" id="SSF53178">
    <property type="entry name" value="Peptidyl-tRNA hydrolase-like"/>
    <property type="match status" value="1"/>
</dbReference>
<dbReference type="GO" id="GO:0006515">
    <property type="term" value="P:protein quality control for misfolded or incompletely synthesized proteins"/>
    <property type="evidence" value="ECO:0007669"/>
    <property type="project" value="UniProtKB-UniRule"/>
</dbReference>
<comment type="function">
    <text evidence="8">Hydrolyzes ribosome-free peptidyl-tRNAs (with 1 or more amino acids incorporated), which drop off the ribosome during protein synthesis, or as a result of ribosome stalling.</text>
</comment>
<feature type="binding site" evidence="8">
    <location>
        <position position="98"/>
    </location>
    <ligand>
        <name>tRNA</name>
        <dbReference type="ChEBI" id="CHEBI:17843"/>
    </ligand>
</feature>
<keyword evidence="8" id="KW-0963">Cytoplasm</keyword>
<dbReference type="Pfam" id="PF01195">
    <property type="entry name" value="Pept_tRNA_hydro"/>
    <property type="match status" value="1"/>
</dbReference>
<dbReference type="PANTHER" id="PTHR17224:SF1">
    <property type="entry name" value="PEPTIDYL-TRNA HYDROLASE"/>
    <property type="match status" value="1"/>
</dbReference>